<organism evidence="2">
    <name type="scientific">marine sediment metagenome</name>
    <dbReference type="NCBI Taxonomy" id="412755"/>
    <lineage>
        <taxon>unclassified sequences</taxon>
        <taxon>metagenomes</taxon>
        <taxon>ecological metagenomes</taxon>
    </lineage>
</organism>
<keyword evidence="1" id="KW-0812">Transmembrane</keyword>
<dbReference type="EMBL" id="LAZR01003223">
    <property type="protein sequence ID" value="KKN20632.1"/>
    <property type="molecule type" value="Genomic_DNA"/>
</dbReference>
<protein>
    <submittedName>
        <fullName evidence="2">Uncharacterized protein</fullName>
    </submittedName>
</protein>
<gene>
    <name evidence="2" type="ORF">LCGC14_0933600</name>
</gene>
<feature type="transmembrane region" description="Helical" evidence="1">
    <location>
        <begin position="38"/>
        <end position="59"/>
    </location>
</feature>
<dbReference type="AlphaFoldDB" id="A0A0F9P899"/>
<reference evidence="2" key="1">
    <citation type="journal article" date="2015" name="Nature">
        <title>Complex archaea that bridge the gap between prokaryotes and eukaryotes.</title>
        <authorList>
            <person name="Spang A."/>
            <person name="Saw J.H."/>
            <person name="Jorgensen S.L."/>
            <person name="Zaremba-Niedzwiedzka K."/>
            <person name="Martijn J."/>
            <person name="Lind A.E."/>
            <person name="van Eijk R."/>
            <person name="Schleper C."/>
            <person name="Guy L."/>
            <person name="Ettema T.J."/>
        </authorList>
    </citation>
    <scope>NUCLEOTIDE SEQUENCE</scope>
</reference>
<accession>A0A0F9P899</accession>
<proteinExistence type="predicted"/>
<evidence type="ECO:0000313" key="2">
    <source>
        <dbReference type="EMBL" id="KKN20632.1"/>
    </source>
</evidence>
<name>A0A0F9P899_9ZZZZ</name>
<keyword evidence="1" id="KW-1133">Transmembrane helix</keyword>
<comment type="caution">
    <text evidence="2">The sequence shown here is derived from an EMBL/GenBank/DDBJ whole genome shotgun (WGS) entry which is preliminary data.</text>
</comment>
<evidence type="ECO:0000256" key="1">
    <source>
        <dbReference type="SAM" id="Phobius"/>
    </source>
</evidence>
<keyword evidence="1" id="KW-0472">Membrane</keyword>
<sequence>MTIRATWAFNGQTKTILGNWHRLWCLLFGPLYDLFKGMLWWALLSLITANGLWVGFHLFNRAIVLRHYHRKGWVQG</sequence>